<dbReference type="SUPFAM" id="SSF75304">
    <property type="entry name" value="Amidase signature (AS) enzymes"/>
    <property type="match status" value="1"/>
</dbReference>
<keyword evidence="5" id="KW-1185">Reference proteome</keyword>
<feature type="domain" description="Amidase" evidence="3">
    <location>
        <begin position="22"/>
        <end position="436"/>
    </location>
</feature>
<dbReference type="PANTHER" id="PTHR11895">
    <property type="entry name" value="TRANSAMIDASE"/>
    <property type="match status" value="1"/>
</dbReference>
<evidence type="ECO:0000256" key="2">
    <source>
        <dbReference type="ARBA" id="ARBA00021874"/>
    </source>
</evidence>
<dbReference type="InterPro" id="IPR023631">
    <property type="entry name" value="Amidase_dom"/>
</dbReference>
<comment type="function">
    <text evidence="1">Hydrolyzes indole-3-acetamide (IAM) into indole-3-acetic acid (IAA).</text>
</comment>
<dbReference type="InterPro" id="IPR036928">
    <property type="entry name" value="AS_sf"/>
</dbReference>
<organism evidence="4 5">
    <name type="scientific">Rhizobium subbaraonis</name>
    <dbReference type="NCBI Taxonomy" id="908946"/>
    <lineage>
        <taxon>Bacteria</taxon>
        <taxon>Pseudomonadati</taxon>
        <taxon>Pseudomonadota</taxon>
        <taxon>Alphaproteobacteria</taxon>
        <taxon>Hyphomicrobiales</taxon>
        <taxon>Rhizobiaceae</taxon>
        <taxon>Rhizobium/Agrobacterium group</taxon>
        <taxon>Rhizobium</taxon>
    </lineage>
</organism>
<dbReference type="Gene3D" id="3.90.1300.10">
    <property type="entry name" value="Amidase signature (AS) domain"/>
    <property type="match status" value="1"/>
</dbReference>
<dbReference type="AlphaFoldDB" id="A0A285UTQ6"/>
<sequence length="448" mass="46366">MKSIAQLSSLIQSGQLDPLALAEETIAGIEAYSDKAVFTTLTRDRALAEARAASARIRNGRSLGALDGIPIAWKDLFAMEGLPTTAGSKVLANDPPAAADAAVVALLKAAGMVSVGRVNMSEFAFSGLGINPHYGTPANPISTDGHRLPGGSSSGSGVAVAAGLVPVSIGTDTGGSVRIPAAFNGIVGYKATRGRYSMQGVYPLSKSLDSLGPLCRTVKDAVLIDAAMRGATTPTLAARSVRDLALLIPETVMFDGAEPEVVAGFEAALERLQAAGAKIRRSPVPVFGEIFELMARHGALVTAEAYALHQTRLAGAEADGMDPRVVARARLGANISMPDYIATLDARERLIARMADILRPGELIASPTLPHVAPKVAPLIADDDAFFAMNGKTLRNTLIGNFLDWCGVSLPCGHGAHGMPVGFLLSGPANADELLLGHALAAEEIVRG</sequence>
<dbReference type="EMBL" id="OBQD01000014">
    <property type="protein sequence ID" value="SOC45199.1"/>
    <property type="molecule type" value="Genomic_DNA"/>
</dbReference>
<dbReference type="InterPro" id="IPR000120">
    <property type="entry name" value="Amidase"/>
</dbReference>
<protein>
    <recommendedName>
        <fullName evidence="2">Indoleacetamide hydrolase</fullName>
    </recommendedName>
</protein>
<dbReference type="InterPro" id="IPR020556">
    <property type="entry name" value="Amidase_CS"/>
</dbReference>
<dbReference type="Proteomes" id="UP000219167">
    <property type="component" value="Unassembled WGS sequence"/>
</dbReference>
<reference evidence="4 5" key="1">
    <citation type="submission" date="2017-08" db="EMBL/GenBank/DDBJ databases">
        <authorList>
            <person name="de Groot N.N."/>
        </authorList>
    </citation>
    <scope>NUCLEOTIDE SEQUENCE [LARGE SCALE GENOMIC DNA]</scope>
    <source>
        <strain evidence="4 5">JC85</strain>
    </source>
</reference>
<name>A0A285UTQ6_9HYPH</name>
<evidence type="ECO:0000256" key="1">
    <source>
        <dbReference type="ARBA" id="ARBA00003871"/>
    </source>
</evidence>
<dbReference type="PROSITE" id="PS00571">
    <property type="entry name" value="AMIDASES"/>
    <property type="match status" value="1"/>
</dbReference>
<dbReference type="PANTHER" id="PTHR11895:SF176">
    <property type="entry name" value="AMIDASE AMID-RELATED"/>
    <property type="match status" value="1"/>
</dbReference>
<evidence type="ECO:0000313" key="4">
    <source>
        <dbReference type="EMBL" id="SOC45199.1"/>
    </source>
</evidence>
<dbReference type="NCBIfam" id="NF004766">
    <property type="entry name" value="PRK06102.1"/>
    <property type="match status" value="1"/>
</dbReference>
<evidence type="ECO:0000259" key="3">
    <source>
        <dbReference type="Pfam" id="PF01425"/>
    </source>
</evidence>
<evidence type="ECO:0000313" key="5">
    <source>
        <dbReference type="Proteomes" id="UP000219167"/>
    </source>
</evidence>
<dbReference type="Pfam" id="PF01425">
    <property type="entry name" value="Amidase"/>
    <property type="match status" value="1"/>
</dbReference>
<dbReference type="NCBIfam" id="NF005460">
    <property type="entry name" value="PRK07056.1"/>
    <property type="match status" value="1"/>
</dbReference>
<gene>
    <name evidence="4" type="ORF">SAMN05892877_11456</name>
</gene>
<dbReference type="GO" id="GO:0016740">
    <property type="term" value="F:transferase activity"/>
    <property type="evidence" value="ECO:0007669"/>
    <property type="project" value="UniProtKB-KW"/>
</dbReference>
<proteinExistence type="predicted"/>
<accession>A0A285UTQ6</accession>
<keyword evidence="4" id="KW-0808">Transferase</keyword>